<dbReference type="Gene3D" id="1.20.120.450">
    <property type="entry name" value="dinb family like domain"/>
    <property type="match status" value="1"/>
</dbReference>
<reference evidence="2 3" key="1">
    <citation type="submission" date="2023-05" db="EMBL/GenBank/DDBJ databases">
        <title>Genome sequence of Pinibacter sp. MAH-24.</title>
        <authorList>
            <person name="Huq M.A."/>
        </authorList>
    </citation>
    <scope>NUCLEOTIDE SEQUENCE [LARGE SCALE GENOMIC DNA]</scope>
    <source>
        <strain evidence="2 3">MAH-24</strain>
    </source>
</reference>
<accession>A0ABT6RAD8</accession>
<comment type="caution">
    <text evidence="2">The sequence shown here is derived from an EMBL/GenBank/DDBJ whole genome shotgun (WGS) entry which is preliminary data.</text>
</comment>
<sequence>MKSLFLLLFFPVLFGSFTTYNKKGLTDAERKFAVDLLNKTKNDLLASVQGLSDAQLNFKPAPDRWSVLECVQHITLSSKGIFEGQQKMAKAPNDSAFKTSFTDEQFVAMIEDRSHKAQAPEPFKPVNSPYKTLAETLAQFNTDRDNLIKYVQGTDEDLRNHVSKLPFGKADAYQMILLIGAHTNRHTQQLNEVKADPGFPKQ</sequence>
<proteinExistence type="predicted"/>
<dbReference type="InterPro" id="IPR034660">
    <property type="entry name" value="DinB/YfiT-like"/>
</dbReference>
<dbReference type="SUPFAM" id="SSF109854">
    <property type="entry name" value="DinB/YfiT-like putative metalloenzymes"/>
    <property type="match status" value="1"/>
</dbReference>
<name>A0ABT6RAD8_9BACT</name>
<keyword evidence="3" id="KW-1185">Reference proteome</keyword>
<dbReference type="Pfam" id="PF12867">
    <property type="entry name" value="DinB_2"/>
    <property type="match status" value="1"/>
</dbReference>
<gene>
    <name evidence="2" type="ORF">QJ048_07025</name>
</gene>
<evidence type="ECO:0000259" key="1">
    <source>
        <dbReference type="Pfam" id="PF12867"/>
    </source>
</evidence>
<protein>
    <submittedName>
        <fullName evidence="2">DinB family protein</fullName>
    </submittedName>
</protein>
<dbReference type="Proteomes" id="UP001226434">
    <property type="component" value="Unassembled WGS sequence"/>
</dbReference>
<evidence type="ECO:0000313" key="3">
    <source>
        <dbReference type="Proteomes" id="UP001226434"/>
    </source>
</evidence>
<dbReference type="InterPro" id="IPR024775">
    <property type="entry name" value="DinB-like"/>
</dbReference>
<evidence type="ECO:0000313" key="2">
    <source>
        <dbReference type="EMBL" id="MDI3319519.1"/>
    </source>
</evidence>
<dbReference type="EMBL" id="JASBRG010000004">
    <property type="protein sequence ID" value="MDI3319519.1"/>
    <property type="molecule type" value="Genomic_DNA"/>
</dbReference>
<dbReference type="RefSeq" id="WP_282333635.1">
    <property type="nucleotide sequence ID" value="NZ_JASBRG010000004.1"/>
</dbReference>
<organism evidence="2 3">
    <name type="scientific">Pinibacter soli</name>
    <dbReference type="NCBI Taxonomy" id="3044211"/>
    <lineage>
        <taxon>Bacteria</taxon>
        <taxon>Pseudomonadati</taxon>
        <taxon>Bacteroidota</taxon>
        <taxon>Chitinophagia</taxon>
        <taxon>Chitinophagales</taxon>
        <taxon>Chitinophagaceae</taxon>
        <taxon>Pinibacter</taxon>
    </lineage>
</organism>
<feature type="domain" description="DinB-like" evidence="1">
    <location>
        <begin position="37"/>
        <end position="190"/>
    </location>
</feature>